<dbReference type="PROSITE" id="PS50893">
    <property type="entry name" value="ABC_TRANSPORTER_2"/>
    <property type="match status" value="1"/>
</dbReference>
<dbReference type="SMART" id="SM00382">
    <property type="entry name" value="AAA"/>
    <property type="match status" value="1"/>
</dbReference>
<dbReference type="Proteomes" id="UP000642107">
    <property type="component" value="Unassembled WGS sequence"/>
</dbReference>
<dbReference type="InterPro" id="IPR011527">
    <property type="entry name" value="ABC1_TM_dom"/>
</dbReference>
<evidence type="ECO:0000313" key="11">
    <source>
        <dbReference type="Proteomes" id="UP000642107"/>
    </source>
</evidence>
<feature type="transmembrane region" description="Helical" evidence="7">
    <location>
        <begin position="129"/>
        <end position="150"/>
    </location>
</feature>
<feature type="transmembrane region" description="Helical" evidence="7">
    <location>
        <begin position="156"/>
        <end position="175"/>
    </location>
</feature>
<evidence type="ECO:0000256" key="4">
    <source>
        <dbReference type="ARBA" id="ARBA00022840"/>
    </source>
</evidence>
<dbReference type="Pfam" id="PF00005">
    <property type="entry name" value="ABC_tran"/>
    <property type="match status" value="1"/>
</dbReference>
<evidence type="ECO:0000313" key="10">
    <source>
        <dbReference type="EMBL" id="MBD9699853.1"/>
    </source>
</evidence>
<comment type="subcellular location">
    <subcellularLocation>
        <location evidence="1">Cell membrane</location>
        <topology evidence="1">Multi-pass membrane protein</topology>
    </subcellularLocation>
</comment>
<keyword evidence="4 10" id="KW-0067">ATP-binding</keyword>
<feature type="transmembrane region" description="Helical" evidence="7">
    <location>
        <begin position="12"/>
        <end position="33"/>
    </location>
</feature>
<evidence type="ECO:0000256" key="1">
    <source>
        <dbReference type="ARBA" id="ARBA00004651"/>
    </source>
</evidence>
<dbReference type="PROSITE" id="PS50929">
    <property type="entry name" value="ABC_TM1F"/>
    <property type="match status" value="1"/>
</dbReference>
<organism evidence="10 11">
    <name type="scientific">Flavimobilis rhizosphaerae</name>
    <dbReference type="NCBI Taxonomy" id="2775421"/>
    <lineage>
        <taxon>Bacteria</taxon>
        <taxon>Bacillati</taxon>
        <taxon>Actinomycetota</taxon>
        <taxon>Actinomycetes</taxon>
        <taxon>Micrococcales</taxon>
        <taxon>Jonesiaceae</taxon>
        <taxon>Flavimobilis</taxon>
    </lineage>
</organism>
<evidence type="ECO:0000256" key="6">
    <source>
        <dbReference type="ARBA" id="ARBA00023136"/>
    </source>
</evidence>
<keyword evidence="11" id="KW-1185">Reference proteome</keyword>
<proteinExistence type="predicted"/>
<keyword evidence="5 7" id="KW-1133">Transmembrane helix</keyword>
<protein>
    <submittedName>
        <fullName evidence="10">ABC transporter ATP-binding protein</fullName>
    </submittedName>
</protein>
<keyword evidence="3" id="KW-0547">Nucleotide-binding</keyword>
<evidence type="ECO:0000256" key="5">
    <source>
        <dbReference type="ARBA" id="ARBA00022989"/>
    </source>
</evidence>
<feature type="domain" description="ABC transmembrane type-1" evidence="9">
    <location>
        <begin position="14"/>
        <end position="300"/>
    </location>
</feature>
<dbReference type="InterPro" id="IPR027417">
    <property type="entry name" value="P-loop_NTPase"/>
</dbReference>
<sequence>MGRGLRAQPWLYTWTIAVSGLAGVLTVEISTRLGRATDEVVVPALTGAPTTSATVWLGVAGLALVAILNAVAVAGRRIGAGMGYARLGAEHRRNLAHRYLELPVAWHRGRPTGRLLAHVSSDAEAATGVFNPLPFALGVALMLVVAAVRLVTVDPWLAAAAFAVLPAVMVVNAVFQRRMSPAVTEAQRLRGDVSDVAHESFSAALLVKSLGTEAREEARFARVADASRAANVQVGRVRAVFDPVIELLPSLGTLLVLGVGVWRASVGDVGAGDVVAAAYLLTLLAIPVRAFGWVLGELPRGLVGHERIAGVLDAPEEIVPGSGALAGSGPLGVRVEGVGLEVVGPDGPLTLLDDVTLDVAPGATVAVVGATGAGKSTLVALLARLSDPSRGTVRLGGTDVRSLAPEALAGAVAYVSQSTFVFEDSVRANVTLMDDDEPGAPSDEEIWDALERAHVADTVRALPDGLDARLGERGSNLSGGQRQRLAIARALVRRPRLLVLDDATSALDPRVERDILLGLGERGGPTVVIVAYRAASIALASSVVHVDAGRVVDVGTHAELLARDDGYARLATAYARETSRRADEAAAAGVEEDR</sequence>
<feature type="transmembrane region" description="Helical" evidence="7">
    <location>
        <begin position="274"/>
        <end position="295"/>
    </location>
</feature>
<dbReference type="GO" id="GO:0005524">
    <property type="term" value="F:ATP binding"/>
    <property type="evidence" value="ECO:0007669"/>
    <property type="project" value="UniProtKB-KW"/>
</dbReference>
<dbReference type="SUPFAM" id="SSF90123">
    <property type="entry name" value="ABC transporter transmembrane region"/>
    <property type="match status" value="1"/>
</dbReference>
<dbReference type="PANTHER" id="PTHR24221:SF654">
    <property type="entry name" value="ATP-BINDING CASSETTE SUB-FAMILY B MEMBER 6"/>
    <property type="match status" value="1"/>
</dbReference>
<evidence type="ECO:0000256" key="3">
    <source>
        <dbReference type="ARBA" id="ARBA00022741"/>
    </source>
</evidence>
<gene>
    <name evidence="10" type="ORF">IGS67_10165</name>
</gene>
<dbReference type="RefSeq" id="WP_192280687.1">
    <property type="nucleotide sequence ID" value="NZ_JACZDF010000005.1"/>
</dbReference>
<evidence type="ECO:0000256" key="2">
    <source>
        <dbReference type="ARBA" id="ARBA00022692"/>
    </source>
</evidence>
<accession>A0ABR9DS69</accession>
<dbReference type="InterPro" id="IPR039421">
    <property type="entry name" value="Type_1_exporter"/>
</dbReference>
<dbReference type="Gene3D" id="1.20.1560.10">
    <property type="entry name" value="ABC transporter type 1, transmembrane domain"/>
    <property type="match status" value="1"/>
</dbReference>
<dbReference type="InterPro" id="IPR036640">
    <property type="entry name" value="ABC1_TM_sf"/>
</dbReference>
<dbReference type="Gene3D" id="3.40.50.300">
    <property type="entry name" value="P-loop containing nucleotide triphosphate hydrolases"/>
    <property type="match status" value="1"/>
</dbReference>
<comment type="caution">
    <text evidence="10">The sequence shown here is derived from an EMBL/GenBank/DDBJ whole genome shotgun (WGS) entry which is preliminary data.</text>
</comment>
<evidence type="ECO:0000256" key="7">
    <source>
        <dbReference type="SAM" id="Phobius"/>
    </source>
</evidence>
<keyword evidence="6 7" id="KW-0472">Membrane</keyword>
<name>A0ABR9DS69_9MICO</name>
<dbReference type="PROSITE" id="PS00211">
    <property type="entry name" value="ABC_TRANSPORTER_1"/>
    <property type="match status" value="1"/>
</dbReference>
<dbReference type="InterPro" id="IPR003439">
    <property type="entry name" value="ABC_transporter-like_ATP-bd"/>
</dbReference>
<feature type="domain" description="ABC transporter" evidence="8">
    <location>
        <begin position="333"/>
        <end position="573"/>
    </location>
</feature>
<evidence type="ECO:0000259" key="8">
    <source>
        <dbReference type="PROSITE" id="PS50893"/>
    </source>
</evidence>
<evidence type="ECO:0000259" key="9">
    <source>
        <dbReference type="PROSITE" id="PS50929"/>
    </source>
</evidence>
<dbReference type="PANTHER" id="PTHR24221">
    <property type="entry name" value="ATP-BINDING CASSETTE SUB-FAMILY B"/>
    <property type="match status" value="1"/>
</dbReference>
<feature type="transmembrane region" description="Helical" evidence="7">
    <location>
        <begin position="53"/>
        <end position="74"/>
    </location>
</feature>
<keyword evidence="2 7" id="KW-0812">Transmembrane</keyword>
<dbReference type="Pfam" id="PF00664">
    <property type="entry name" value="ABC_membrane"/>
    <property type="match status" value="1"/>
</dbReference>
<reference evidence="10 11" key="1">
    <citation type="submission" date="2020-09" db="EMBL/GenBank/DDBJ databases">
        <title>Flavimobilis rhizosphaerae sp. nov., isolated from rhizosphere soil of Spartina alterniflora.</title>
        <authorList>
            <person name="Hanqin C."/>
        </authorList>
    </citation>
    <scope>NUCLEOTIDE SEQUENCE [LARGE SCALE GENOMIC DNA]</scope>
    <source>
        <strain evidence="10 11">GY 10621</strain>
    </source>
</reference>
<dbReference type="EMBL" id="JACZDF010000005">
    <property type="protein sequence ID" value="MBD9699853.1"/>
    <property type="molecule type" value="Genomic_DNA"/>
</dbReference>
<dbReference type="SUPFAM" id="SSF52540">
    <property type="entry name" value="P-loop containing nucleoside triphosphate hydrolases"/>
    <property type="match status" value="1"/>
</dbReference>
<dbReference type="InterPro" id="IPR017871">
    <property type="entry name" value="ABC_transporter-like_CS"/>
</dbReference>
<dbReference type="InterPro" id="IPR003593">
    <property type="entry name" value="AAA+_ATPase"/>
</dbReference>